<sequence length="115" mass="13112">MGRIARWSENISFDPKKSNPCTGNSVSIYNFTNLRHAQALAPWRKEAVTAAQWRRPLAPWRSFQLRIQFPDVHLAPCAAPLRQLRMAQLTGIKSSFSSFDCAMRSLSAPWRRPQG</sequence>
<dbReference type="AlphaFoldDB" id="A0A2K3JPA0"/>
<dbReference type="Proteomes" id="UP000236291">
    <property type="component" value="Unassembled WGS sequence"/>
</dbReference>
<gene>
    <name evidence="1" type="ORF">L195_g049485</name>
</gene>
<accession>A0A2K3JPA0</accession>
<evidence type="ECO:0000313" key="1">
    <source>
        <dbReference type="EMBL" id="PNX55853.1"/>
    </source>
</evidence>
<evidence type="ECO:0000313" key="2">
    <source>
        <dbReference type="Proteomes" id="UP000236291"/>
    </source>
</evidence>
<comment type="caution">
    <text evidence="1">The sequence shown here is derived from an EMBL/GenBank/DDBJ whole genome shotgun (WGS) entry which is preliminary data.</text>
</comment>
<proteinExistence type="predicted"/>
<reference evidence="1 2" key="2">
    <citation type="journal article" date="2017" name="Front. Plant Sci.">
        <title>Gene Classification and Mining of Molecular Markers Useful in Red Clover (Trifolium pratense) Breeding.</title>
        <authorList>
            <person name="Istvanek J."/>
            <person name="Dluhosova J."/>
            <person name="Dluhos P."/>
            <person name="Patkova L."/>
            <person name="Nedelnik J."/>
            <person name="Repkova J."/>
        </authorList>
    </citation>
    <scope>NUCLEOTIDE SEQUENCE [LARGE SCALE GENOMIC DNA]</scope>
    <source>
        <strain evidence="2">cv. Tatra</strain>
        <tissue evidence="1">Young leaves</tissue>
    </source>
</reference>
<name>A0A2K3JPA0_TRIPR</name>
<organism evidence="1 2">
    <name type="scientific">Trifolium pratense</name>
    <name type="common">Red clover</name>
    <dbReference type="NCBI Taxonomy" id="57577"/>
    <lineage>
        <taxon>Eukaryota</taxon>
        <taxon>Viridiplantae</taxon>
        <taxon>Streptophyta</taxon>
        <taxon>Embryophyta</taxon>
        <taxon>Tracheophyta</taxon>
        <taxon>Spermatophyta</taxon>
        <taxon>Magnoliopsida</taxon>
        <taxon>eudicotyledons</taxon>
        <taxon>Gunneridae</taxon>
        <taxon>Pentapetalae</taxon>
        <taxon>rosids</taxon>
        <taxon>fabids</taxon>
        <taxon>Fabales</taxon>
        <taxon>Fabaceae</taxon>
        <taxon>Papilionoideae</taxon>
        <taxon>50 kb inversion clade</taxon>
        <taxon>NPAAA clade</taxon>
        <taxon>Hologalegina</taxon>
        <taxon>IRL clade</taxon>
        <taxon>Trifolieae</taxon>
        <taxon>Trifolium</taxon>
    </lineage>
</organism>
<protein>
    <submittedName>
        <fullName evidence="1">Uncharacterized protein</fullName>
    </submittedName>
</protein>
<dbReference type="EMBL" id="ASHM01073060">
    <property type="protein sequence ID" value="PNX55853.1"/>
    <property type="molecule type" value="Genomic_DNA"/>
</dbReference>
<reference evidence="1 2" key="1">
    <citation type="journal article" date="2014" name="Am. J. Bot.">
        <title>Genome assembly and annotation for red clover (Trifolium pratense; Fabaceae).</title>
        <authorList>
            <person name="Istvanek J."/>
            <person name="Jaros M."/>
            <person name="Krenek A."/>
            <person name="Repkova J."/>
        </authorList>
    </citation>
    <scope>NUCLEOTIDE SEQUENCE [LARGE SCALE GENOMIC DNA]</scope>
    <source>
        <strain evidence="2">cv. Tatra</strain>
        <tissue evidence="1">Young leaves</tissue>
    </source>
</reference>